<sequence>MPTVLFIWGWRLYFYANENKEPIYIHAEKGDMDCKYWILVDEMDIKEEFSYNMSPKDKREIRKIIFQNFDTIADSWNNFFKKTT</sequence>
<keyword evidence="2" id="KW-1185">Reference proteome</keyword>
<proteinExistence type="predicted"/>
<protein>
    <submittedName>
        <fullName evidence="1">DUF4160 domain-containing protein</fullName>
    </submittedName>
</protein>
<dbReference type="Pfam" id="PF13711">
    <property type="entry name" value="DUF4160"/>
    <property type="match status" value="1"/>
</dbReference>
<dbReference type="InterPro" id="IPR025427">
    <property type="entry name" value="DUF4160"/>
</dbReference>
<dbReference type="AlphaFoldDB" id="A0A7K1SYF5"/>
<dbReference type="RefSeq" id="WP_157566959.1">
    <property type="nucleotide sequence ID" value="NZ_WPIK01000009.1"/>
</dbReference>
<accession>A0A7K1SYF5</accession>
<name>A0A7K1SYF5_9SPHI</name>
<dbReference type="EMBL" id="WPIK01000009">
    <property type="protein sequence ID" value="MVN22060.1"/>
    <property type="molecule type" value="Genomic_DNA"/>
</dbReference>
<dbReference type="Proteomes" id="UP000462014">
    <property type="component" value="Unassembled WGS sequence"/>
</dbReference>
<evidence type="ECO:0000313" key="2">
    <source>
        <dbReference type="Proteomes" id="UP000462014"/>
    </source>
</evidence>
<gene>
    <name evidence="1" type="ORF">GO621_11010</name>
</gene>
<reference evidence="1 2" key="1">
    <citation type="submission" date="2019-12" db="EMBL/GenBank/DDBJ databases">
        <title>Mucilaginibacter sp. HMF7410 genome sequencing and assembly.</title>
        <authorList>
            <person name="Kang H."/>
            <person name="Cha I."/>
            <person name="Kim H."/>
            <person name="Joh K."/>
        </authorList>
    </citation>
    <scope>NUCLEOTIDE SEQUENCE [LARGE SCALE GENOMIC DNA]</scope>
    <source>
        <strain evidence="1 2">HMF7410</strain>
    </source>
</reference>
<organism evidence="1 2">
    <name type="scientific">Mucilaginibacter arboris</name>
    <dbReference type="NCBI Taxonomy" id="2682090"/>
    <lineage>
        <taxon>Bacteria</taxon>
        <taxon>Pseudomonadati</taxon>
        <taxon>Bacteroidota</taxon>
        <taxon>Sphingobacteriia</taxon>
        <taxon>Sphingobacteriales</taxon>
        <taxon>Sphingobacteriaceae</taxon>
        <taxon>Mucilaginibacter</taxon>
    </lineage>
</organism>
<comment type="caution">
    <text evidence="1">The sequence shown here is derived from an EMBL/GenBank/DDBJ whole genome shotgun (WGS) entry which is preliminary data.</text>
</comment>
<evidence type="ECO:0000313" key="1">
    <source>
        <dbReference type="EMBL" id="MVN22060.1"/>
    </source>
</evidence>